<feature type="chain" id="PRO_5016764313" evidence="1">
    <location>
        <begin position="20"/>
        <end position="158"/>
    </location>
</feature>
<protein>
    <submittedName>
        <fullName evidence="3">Uncharacterized protein</fullName>
    </submittedName>
</protein>
<proteinExistence type="predicted"/>
<name>A0A378PL34_9GAMM</name>
<dbReference type="Proteomes" id="UP000255102">
    <property type="component" value="Unassembled WGS sequence"/>
</dbReference>
<evidence type="ECO:0000313" key="2">
    <source>
        <dbReference type="EMBL" id="ANB91505.1"/>
    </source>
</evidence>
<keyword evidence="1" id="KW-0732">Signal</keyword>
<evidence type="ECO:0000313" key="3">
    <source>
        <dbReference type="EMBL" id="STY87127.1"/>
    </source>
</evidence>
<reference evidence="3 5" key="2">
    <citation type="submission" date="2018-06" db="EMBL/GenBank/DDBJ databases">
        <authorList>
            <consortium name="Pathogen Informatics"/>
            <person name="Doyle S."/>
        </authorList>
    </citation>
    <scope>NUCLEOTIDE SEQUENCE [LARGE SCALE GENOMIC DNA]</scope>
    <source>
        <strain evidence="3 5">NCTC11227</strain>
    </source>
</reference>
<accession>A0A378PL34</accession>
<sequence length="158" mass="18457">MRGLLISAILMALALPSHAMSFTRADVVGDWLCQIDYQGQKNKGLMRYHADGTADEYNEIIYQSPSSPTLEFIETHYNWRLEGDKLHMDGLNSLDYYKQYYFLPGGLVRVDDSETAEYQEYIVESFQENNWHYVAFDDKDTQRFYFENGYGGVCKRLK</sequence>
<dbReference type="AlphaFoldDB" id="A0A378PL34"/>
<organism evidence="3 5">
    <name type="scientific">Moraxella ovis</name>
    <dbReference type="NCBI Taxonomy" id="29433"/>
    <lineage>
        <taxon>Bacteria</taxon>
        <taxon>Pseudomonadati</taxon>
        <taxon>Pseudomonadota</taxon>
        <taxon>Gammaproteobacteria</taxon>
        <taxon>Moraxellales</taxon>
        <taxon>Moraxellaceae</taxon>
        <taxon>Moraxella</taxon>
    </lineage>
</organism>
<dbReference type="EMBL" id="UGPW01000001">
    <property type="protein sequence ID" value="STY87127.1"/>
    <property type="molecule type" value="Genomic_DNA"/>
</dbReference>
<evidence type="ECO:0000313" key="5">
    <source>
        <dbReference type="Proteomes" id="UP000255102"/>
    </source>
</evidence>
<dbReference type="KEGG" id="moi:MOVS_05370"/>
<reference evidence="2 4" key="1">
    <citation type="submission" date="2015-04" db="EMBL/GenBank/DDBJ databases">
        <authorList>
            <person name="Calcutt M.J."/>
            <person name="Foecking M.F."/>
        </authorList>
    </citation>
    <scope>NUCLEOTIDE SEQUENCE [LARGE SCALE GENOMIC DNA]</scope>
    <source>
        <strain evidence="2 4">199/55</strain>
    </source>
</reference>
<evidence type="ECO:0000256" key="1">
    <source>
        <dbReference type="SAM" id="SignalP"/>
    </source>
</evidence>
<dbReference type="STRING" id="29433.MOVS_05370"/>
<dbReference type="Proteomes" id="UP000076765">
    <property type="component" value="Chromosome"/>
</dbReference>
<dbReference type="RefSeq" id="WP_063514083.1">
    <property type="nucleotide sequence ID" value="NZ_CP011158.1"/>
</dbReference>
<evidence type="ECO:0000313" key="4">
    <source>
        <dbReference type="Proteomes" id="UP000076765"/>
    </source>
</evidence>
<gene>
    <name evidence="2" type="ORF">MOVS_05370</name>
    <name evidence="3" type="ORF">NCTC11227_01126</name>
</gene>
<dbReference type="EMBL" id="CP011158">
    <property type="protein sequence ID" value="ANB91505.1"/>
    <property type="molecule type" value="Genomic_DNA"/>
</dbReference>
<feature type="signal peptide" evidence="1">
    <location>
        <begin position="1"/>
        <end position="19"/>
    </location>
</feature>
<keyword evidence="4" id="KW-1185">Reference proteome</keyword>